<dbReference type="Pfam" id="PF07506">
    <property type="entry name" value="RepB"/>
    <property type="match status" value="1"/>
</dbReference>
<protein>
    <submittedName>
        <fullName evidence="3">Chromosome partitioning protein ParB</fullName>
    </submittedName>
</protein>
<dbReference type="SUPFAM" id="SSF110849">
    <property type="entry name" value="ParB/Sulfiredoxin"/>
    <property type="match status" value="1"/>
</dbReference>
<gene>
    <name evidence="3" type="ORF">DVW87_17390</name>
</gene>
<dbReference type="Gene3D" id="3.90.1530.30">
    <property type="match status" value="1"/>
</dbReference>
<evidence type="ECO:0000259" key="2">
    <source>
        <dbReference type="SMART" id="SM00470"/>
    </source>
</evidence>
<proteinExistence type="predicted"/>
<dbReference type="GO" id="GO:0005694">
    <property type="term" value="C:chromosome"/>
    <property type="evidence" value="ECO:0007669"/>
    <property type="project" value="TreeGrafter"/>
</dbReference>
<dbReference type="Pfam" id="PF02195">
    <property type="entry name" value="ParB_N"/>
    <property type="match status" value="1"/>
</dbReference>
<dbReference type="InterPro" id="IPR003115">
    <property type="entry name" value="ParB_N"/>
</dbReference>
<keyword evidence="4" id="KW-1185">Reference proteome</keyword>
<evidence type="ECO:0000313" key="3">
    <source>
        <dbReference type="EMBL" id="RDE04189.1"/>
    </source>
</evidence>
<dbReference type="Proteomes" id="UP000253918">
    <property type="component" value="Unassembled WGS sequence"/>
</dbReference>
<evidence type="ECO:0000313" key="4">
    <source>
        <dbReference type="Proteomes" id="UP000253918"/>
    </source>
</evidence>
<dbReference type="AlphaFoldDB" id="A0A369VQN6"/>
<dbReference type="SMART" id="SM00470">
    <property type="entry name" value="ParB"/>
    <property type="match status" value="1"/>
</dbReference>
<dbReference type="GO" id="GO:0007059">
    <property type="term" value="P:chromosome segregation"/>
    <property type="evidence" value="ECO:0007669"/>
    <property type="project" value="TreeGrafter"/>
</dbReference>
<dbReference type="InterPro" id="IPR011111">
    <property type="entry name" value="Plasmid_RepB"/>
</dbReference>
<dbReference type="InterPro" id="IPR036086">
    <property type="entry name" value="ParB/Sulfiredoxin_sf"/>
</dbReference>
<sequence>MSTARPAQRVEWIPLDRITVVNPRTRNKRVFKEIVDNIAQVGLKRPITVTRRMEADGPFYDLVCGQGRLEAYRALGQGEVPALVVSADPEDCLIASLVENCARRQHSAIDLLQDIGGMRERGHSLPQIARKTGLTLEYVSGVARLLEQGEQRLLRSVEARAIPLSVAVEIADADDHDVQRALQLAYEKGTLRGRKLLAAKRIVEDRRRRGKHLKQHTGKPSHGQKLSPAALVRAYQDDVDRKRALIRRADTARDRLLLIIEALRRLRSNEQFAALVEDEDLATLPENLAVRLDRMGAVS</sequence>
<comment type="caution">
    <text evidence="3">The sequence shown here is derived from an EMBL/GenBank/DDBJ whole genome shotgun (WGS) entry which is preliminary data.</text>
</comment>
<feature type="compositionally biased region" description="Basic residues" evidence="1">
    <location>
        <begin position="208"/>
        <end position="219"/>
    </location>
</feature>
<reference evidence="3 4" key="1">
    <citation type="submission" date="2018-07" db="EMBL/GenBank/DDBJ databases">
        <title>a novel species of Sphingomonas isolated from the rhizosphere soil of Araceae plant.</title>
        <authorList>
            <person name="Zhiyong W."/>
            <person name="Qinglan Z."/>
            <person name="Zhiwei F."/>
            <person name="Ding X."/>
            <person name="Gejiao W."/>
            <person name="Shixue Z."/>
        </authorList>
    </citation>
    <scope>NUCLEOTIDE SEQUENCE [LARGE SCALE GENOMIC DNA]</scope>
    <source>
        <strain evidence="3 4">WZY 27</strain>
    </source>
</reference>
<dbReference type="EMBL" id="QQNB01000006">
    <property type="protein sequence ID" value="RDE04189.1"/>
    <property type="molecule type" value="Genomic_DNA"/>
</dbReference>
<dbReference type="OrthoDB" id="248048at2"/>
<dbReference type="PANTHER" id="PTHR33375">
    <property type="entry name" value="CHROMOSOME-PARTITIONING PROTEIN PARB-RELATED"/>
    <property type="match status" value="1"/>
</dbReference>
<dbReference type="CDD" id="cd16411">
    <property type="entry name" value="ParB_N_like"/>
    <property type="match status" value="1"/>
</dbReference>
<accession>A0A369VQN6</accession>
<feature type="domain" description="ParB-like N-terminal" evidence="2">
    <location>
        <begin position="11"/>
        <end position="101"/>
    </location>
</feature>
<dbReference type="Gene3D" id="1.10.10.2830">
    <property type="match status" value="1"/>
</dbReference>
<organism evidence="3 4">
    <name type="scientific">Sphingomonas aracearum</name>
    <dbReference type="NCBI Taxonomy" id="2283317"/>
    <lineage>
        <taxon>Bacteria</taxon>
        <taxon>Pseudomonadati</taxon>
        <taxon>Pseudomonadota</taxon>
        <taxon>Alphaproteobacteria</taxon>
        <taxon>Sphingomonadales</taxon>
        <taxon>Sphingomonadaceae</taxon>
        <taxon>Sphingomonas</taxon>
    </lineage>
</organism>
<evidence type="ECO:0000256" key="1">
    <source>
        <dbReference type="SAM" id="MobiDB-lite"/>
    </source>
</evidence>
<dbReference type="PANTHER" id="PTHR33375:SF1">
    <property type="entry name" value="CHROMOSOME-PARTITIONING PROTEIN PARB-RELATED"/>
    <property type="match status" value="1"/>
</dbReference>
<feature type="region of interest" description="Disordered" evidence="1">
    <location>
        <begin position="207"/>
        <end position="227"/>
    </location>
</feature>
<dbReference type="SUPFAM" id="SSF109709">
    <property type="entry name" value="KorB DNA-binding domain-like"/>
    <property type="match status" value="1"/>
</dbReference>
<dbReference type="InterPro" id="IPR050336">
    <property type="entry name" value="Chromosome_partition/occlusion"/>
</dbReference>
<dbReference type="RefSeq" id="WP_114689036.1">
    <property type="nucleotide sequence ID" value="NZ_QQNB01000006.1"/>
</dbReference>
<name>A0A369VQN6_9SPHN</name>